<feature type="compositionally biased region" description="Polar residues" evidence="2">
    <location>
        <begin position="200"/>
        <end position="212"/>
    </location>
</feature>
<gene>
    <name evidence="3" type="ORF">WG66_14064</name>
</gene>
<feature type="compositionally biased region" description="Basic and acidic residues" evidence="2">
    <location>
        <begin position="181"/>
        <end position="196"/>
    </location>
</feature>
<evidence type="ECO:0000256" key="1">
    <source>
        <dbReference type="SAM" id="Coils"/>
    </source>
</evidence>
<feature type="coiled-coil region" evidence="1">
    <location>
        <begin position="406"/>
        <end position="440"/>
    </location>
</feature>
<comment type="caution">
    <text evidence="3">The sequence shown here is derived from an EMBL/GenBank/DDBJ whole genome shotgun (WGS) entry which is preliminary data.</text>
</comment>
<dbReference type="Proteomes" id="UP000054988">
    <property type="component" value="Unassembled WGS sequence"/>
</dbReference>
<evidence type="ECO:0000313" key="3">
    <source>
        <dbReference type="EMBL" id="KTB33446.1"/>
    </source>
</evidence>
<feature type="region of interest" description="Disordered" evidence="2">
    <location>
        <begin position="25"/>
        <end position="304"/>
    </location>
</feature>
<dbReference type="EMBL" id="LATX01002176">
    <property type="protein sequence ID" value="KTB33446.1"/>
    <property type="molecule type" value="Genomic_DNA"/>
</dbReference>
<evidence type="ECO:0000313" key="4">
    <source>
        <dbReference type="Proteomes" id="UP000054988"/>
    </source>
</evidence>
<reference evidence="3 4" key="1">
    <citation type="submission" date="2015-12" db="EMBL/GenBank/DDBJ databases">
        <title>Draft genome sequence of Moniliophthora roreri, the causal agent of frosty pod rot of cacao.</title>
        <authorList>
            <person name="Aime M.C."/>
            <person name="Diaz-Valderrama J.R."/>
            <person name="Kijpornyongpan T."/>
            <person name="Phillips-Mora W."/>
        </authorList>
    </citation>
    <scope>NUCLEOTIDE SEQUENCE [LARGE SCALE GENOMIC DNA]</scope>
    <source>
        <strain evidence="3 4">MCA 2952</strain>
    </source>
</reference>
<feature type="coiled-coil region" evidence="1">
    <location>
        <begin position="524"/>
        <end position="558"/>
    </location>
</feature>
<dbReference type="AlphaFoldDB" id="A0A0W0FAW0"/>
<accession>A0A0W0FAW0</accession>
<protein>
    <submittedName>
        <fullName evidence="3">Uncharacterized protein</fullName>
    </submittedName>
</protein>
<dbReference type="eggNOG" id="ENOG502R15K">
    <property type="taxonomic scope" value="Eukaryota"/>
</dbReference>
<feature type="compositionally biased region" description="Polar residues" evidence="2">
    <location>
        <begin position="79"/>
        <end position="106"/>
    </location>
</feature>
<sequence>MPSLTKCRYYDDDGQEAPQWRFAVRRGPMHSGPRRGFSGAKANNPLVGDRIASSRWGLPPSPKPSGNSPIVTPQEETDPWNTASWTTSVDDTSKSAAPQPSPSRSTFGDKKGKGKSMSGWDALRASNDENQSDGWGKNPGSGGWVSSGNNGGWGNSGGDDGGWGSSSSADNGGWGSIGDRGSAETKKDEAKEDNTELIRAQTSFTTPTSTIPKSEKPVVPAIRIPSGLSRRESSPQIGSTTPASSVGRSSASVSKPRLPIPGHSNGNLSRQSSDRDKTPVAAIKSFTTKSRSTTPLQRAHSPRERKMGYETAVEKMINIAEMRTELLDAKNTLNRWKALQLSHQFGRARVSGRRKLDQIRIDLTEMTKGLEKAIAEEVHILTHEVPSVSSSSPQLDFDIEHKCEIVKSYIAEVDAYVEDLKRYREEAKANETVLELQKQQEVEAAQARAEMPPPPPPEDSKNMKWKELEARAAKVAANLEELVGVIDENRDYTALERIVDTADSRLQQRVRPVRATVEEERERLAVLTKRFEERAEVLKKLEERRAEMIKTKRDLESCVVKLEQWDRERGVLIAQLNDQVTNLHTLRKPESEPTPDYELFLPHVRTLTDQLIEELVAPAFARLSVECDRHAEHMHAEAERKIDAKMKEITDLTNIILELARAEAVTQRGQ</sequence>
<evidence type="ECO:0000256" key="2">
    <source>
        <dbReference type="SAM" id="MobiDB-lite"/>
    </source>
</evidence>
<feature type="compositionally biased region" description="Gly residues" evidence="2">
    <location>
        <begin position="137"/>
        <end position="164"/>
    </location>
</feature>
<organism evidence="3 4">
    <name type="scientific">Moniliophthora roreri</name>
    <name type="common">Frosty pod rot fungus</name>
    <name type="synonym">Monilia roreri</name>
    <dbReference type="NCBI Taxonomy" id="221103"/>
    <lineage>
        <taxon>Eukaryota</taxon>
        <taxon>Fungi</taxon>
        <taxon>Dikarya</taxon>
        <taxon>Basidiomycota</taxon>
        <taxon>Agaricomycotina</taxon>
        <taxon>Agaricomycetes</taxon>
        <taxon>Agaricomycetidae</taxon>
        <taxon>Agaricales</taxon>
        <taxon>Marasmiineae</taxon>
        <taxon>Marasmiaceae</taxon>
        <taxon>Moniliophthora</taxon>
    </lineage>
</organism>
<proteinExistence type="predicted"/>
<feature type="compositionally biased region" description="Low complexity" evidence="2">
    <location>
        <begin position="243"/>
        <end position="254"/>
    </location>
</feature>
<keyword evidence="1" id="KW-0175">Coiled coil</keyword>
<feature type="compositionally biased region" description="Polar residues" evidence="2">
    <location>
        <begin position="285"/>
        <end position="296"/>
    </location>
</feature>
<name>A0A0W0FAW0_MONRR</name>